<evidence type="ECO:0000256" key="7">
    <source>
        <dbReference type="ARBA" id="ARBA00023012"/>
    </source>
</evidence>
<proteinExistence type="predicted"/>
<dbReference type="Gene3D" id="1.10.287.130">
    <property type="match status" value="1"/>
</dbReference>
<dbReference type="GO" id="GO:0005886">
    <property type="term" value="C:plasma membrane"/>
    <property type="evidence" value="ECO:0007669"/>
    <property type="project" value="UniProtKB-SubCell"/>
</dbReference>
<evidence type="ECO:0000259" key="10">
    <source>
        <dbReference type="PROSITE" id="PS50885"/>
    </source>
</evidence>
<dbReference type="SMART" id="SM00388">
    <property type="entry name" value="HisKA"/>
    <property type="match status" value="1"/>
</dbReference>
<dbReference type="Pfam" id="PF02518">
    <property type="entry name" value="HATPase_c"/>
    <property type="match status" value="1"/>
</dbReference>
<keyword evidence="12" id="KW-1185">Reference proteome</keyword>
<evidence type="ECO:0000259" key="9">
    <source>
        <dbReference type="PROSITE" id="PS50109"/>
    </source>
</evidence>
<feature type="transmembrane region" description="Helical" evidence="8">
    <location>
        <begin position="179"/>
        <end position="202"/>
    </location>
</feature>
<dbReference type="PANTHER" id="PTHR45453">
    <property type="entry name" value="PHOSPHATE REGULON SENSOR PROTEIN PHOR"/>
    <property type="match status" value="1"/>
</dbReference>
<evidence type="ECO:0000256" key="5">
    <source>
        <dbReference type="ARBA" id="ARBA00022679"/>
    </source>
</evidence>
<comment type="subcellular location">
    <subcellularLocation>
        <location evidence="2">Cell inner membrane</location>
        <topology evidence="2">Multi-pass membrane protein</topology>
    </subcellularLocation>
</comment>
<dbReference type="InterPro" id="IPR036890">
    <property type="entry name" value="HATPase_C_sf"/>
</dbReference>
<dbReference type="AlphaFoldDB" id="D7DQC0"/>
<evidence type="ECO:0000256" key="3">
    <source>
        <dbReference type="ARBA" id="ARBA00012438"/>
    </source>
</evidence>
<dbReference type="PROSITE" id="PS50885">
    <property type="entry name" value="HAMP"/>
    <property type="match status" value="1"/>
</dbReference>
<evidence type="ECO:0000256" key="6">
    <source>
        <dbReference type="ARBA" id="ARBA00022777"/>
    </source>
</evidence>
<evidence type="ECO:0000256" key="4">
    <source>
        <dbReference type="ARBA" id="ARBA00022553"/>
    </source>
</evidence>
<protein>
    <recommendedName>
        <fullName evidence="3">histidine kinase</fullName>
        <ecNumber evidence="3">2.7.13.3</ecNumber>
    </recommendedName>
</protein>
<dbReference type="GO" id="GO:0000155">
    <property type="term" value="F:phosphorelay sensor kinase activity"/>
    <property type="evidence" value="ECO:0007669"/>
    <property type="project" value="InterPro"/>
</dbReference>
<dbReference type="CDD" id="cd00082">
    <property type="entry name" value="HisKA"/>
    <property type="match status" value="1"/>
</dbReference>
<dbReference type="Pfam" id="PF00672">
    <property type="entry name" value="HAMP"/>
    <property type="match status" value="1"/>
</dbReference>
<organism evidence="11 12">
    <name type="scientific">Methylotenera versatilis (strain 301)</name>
    <dbReference type="NCBI Taxonomy" id="666681"/>
    <lineage>
        <taxon>Bacteria</taxon>
        <taxon>Pseudomonadati</taxon>
        <taxon>Pseudomonadota</taxon>
        <taxon>Betaproteobacteria</taxon>
        <taxon>Nitrosomonadales</taxon>
        <taxon>Methylophilaceae</taxon>
        <taxon>Methylotenera</taxon>
    </lineage>
</organism>
<dbReference type="InterPro" id="IPR005467">
    <property type="entry name" value="His_kinase_dom"/>
</dbReference>
<dbReference type="Gene3D" id="3.30.565.10">
    <property type="entry name" value="Histidine kinase-like ATPase, C-terminal domain"/>
    <property type="match status" value="1"/>
</dbReference>
<dbReference type="SUPFAM" id="SSF47384">
    <property type="entry name" value="Homodimeric domain of signal transducing histidine kinase"/>
    <property type="match status" value="1"/>
</dbReference>
<keyword evidence="8" id="KW-0472">Membrane</keyword>
<reference evidence="12" key="1">
    <citation type="submission" date="2010-05" db="EMBL/GenBank/DDBJ databases">
        <title>Complete sequence of Methylotenera sp. 301.</title>
        <authorList>
            <person name="Lucas S."/>
            <person name="Copeland A."/>
            <person name="Lapidus A."/>
            <person name="Cheng J.-F."/>
            <person name="Bruce D."/>
            <person name="Goodwin L."/>
            <person name="Pitluck S."/>
            <person name="Clum A."/>
            <person name="Land M."/>
            <person name="Hauser L."/>
            <person name="Kyrpides N."/>
            <person name="Ivanova N."/>
            <person name="Chistoservova L."/>
            <person name="Kalyuzhnaya M."/>
            <person name="Woyke T."/>
        </authorList>
    </citation>
    <scope>NUCLEOTIDE SEQUENCE [LARGE SCALE GENOMIC DNA]</scope>
    <source>
        <strain evidence="12">301</strain>
    </source>
</reference>
<dbReference type="HOGENOM" id="CLU_000445_89_23_4"/>
<evidence type="ECO:0000256" key="2">
    <source>
        <dbReference type="ARBA" id="ARBA00004429"/>
    </source>
</evidence>
<keyword evidence="4" id="KW-0597">Phosphoprotein</keyword>
<dbReference type="CDD" id="cd00075">
    <property type="entry name" value="HATPase"/>
    <property type="match status" value="1"/>
</dbReference>
<reference evidence="11 12" key="2">
    <citation type="journal article" date="2011" name="J. Bacteriol.">
        <title>Genomes of three methylotrophs from a single niche uncover genetic and metabolic divergence of Methylophilaceae.</title>
        <authorList>
            <person name="Lapidus A."/>
            <person name="Clum A."/>
            <person name="Labutti K."/>
            <person name="Kaluzhnaya M.G."/>
            <person name="Lim S."/>
            <person name="Beck D.A."/>
            <person name="Glavina Del Rio T."/>
            <person name="Nolan M."/>
            <person name="Mavromatis K."/>
            <person name="Huntemann M."/>
            <person name="Lucas S."/>
            <person name="Lidstrom M.E."/>
            <person name="Ivanova N."/>
            <person name="Chistoserdova L."/>
        </authorList>
    </citation>
    <scope>NUCLEOTIDE SEQUENCE [LARGE SCALE GENOMIC DNA]</scope>
    <source>
        <strain evidence="11 12">301</strain>
    </source>
</reference>
<dbReference type="Gene3D" id="6.10.340.10">
    <property type="match status" value="1"/>
</dbReference>
<dbReference type="KEGG" id="meh:M301_1107"/>
<dbReference type="EC" id="2.7.13.3" evidence="3"/>
<dbReference type="PANTHER" id="PTHR45453:SF1">
    <property type="entry name" value="PHOSPHATE REGULON SENSOR PROTEIN PHOR"/>
    <property type="match status" value="1"/>
</dbReference>
<dbReference type="InterPro" id="IPR003594">
    <property type="entry name" value="HATPase_dom"/>
</dbReference>
<keyword evidence="5" id="KW-0808">Transferase</keyword>
<dbReference type="RefSeq" id="WP_013147807.1">
    <property type="nucleotide sequence ID" value="NC_014207.1"/>
</dbReference>
<dbReference type="InterPro" id="IPR003661">
    <property type="entry name" value="HisK_dim/P_dom"/>
</dbReference>
<dbReference type="InterPro" id="IPR036097">
    <property type="entry name" value="HisK_dim/P_sf"/>
</dbReference>
<dbReference type="FunFam" id="3.30.565.10:FF:000006">
    <property type="entry name" value="Sensor histidine kinase WalK"/>
    <property type="match status" value="1"/>
</dbReference>
<evidence type="ECO:0000313" key="11">
    <source>
        <dbReference type="EMBL" id="ADI29491.1"/>
    </source>
</evidence>
<feature type="domain" description="Histidine kinase" evidence="9">
    <location>
        <begin position="259"/>
        <end position="475"/>
    </location>
</feature>
<dbReference type="InterPro" id="IPR004358">
    <property type="entry name" value="Sig_transdc_His_kin-like_C"/>
</dbReference>
<comment type="catalytic activity">
    <reaction evidence="1">
        <text>ATP + protein L-histidine = ADP + protein N-phospho-L-histidine.</text>
        <dbReference type="EC" id="2.7.13.3"/>
    </reaction>
</comment>
<dbReference type="EMBL" id="CP002056">
    <property type="protein sequence ID" value="ADI29491.1"/>
    <property type="molecule type" value="Genomic_DNA"/>
</dbReference>
<dbReference type="STRING" id="666681.M301_1107"/>
<dbReference type="SUPFAM" id="SSF55874">
    <property type="entry name" value="ATPase domain of HSP90 chaperone/DNA topoisomerase II/histidine kinase"/>
    <property type="match status" value="1"/>
</dbReference>
<dbReference type="eggNOG" id="COG5002">
    <property type="taxonomic scope" value="Bacteria"/>
</dbReference>
<dbReference type="PRINTS" id="PR00344">
    <property type="entry name" value="BCTRLSENSOR"/>
</dbReference>
<gene>
    <name evidence="11" type="ordered locus">M301_1107</name>
</gene>
<keyword evidence="8" id="KW-1133">Transmembrane helix</keyword>
<dbReference type="Proteomes" id="UP000000383">
    <property type="component" value="Chromosome"/>
</dbReference>
<dbReference type="SMART" id="SM00304">
    <property type="entry name" value="HAMP"/>
    <property type="match status" value="1"/>
</dbReference>
<dbReference type="OrthoDB" id="9804645at2"/>
<evidence type="ECO:0000256" key="1">
    <source>
        <dbReference type="ARBA" id="ARBA00000085"/>
    </source>
</evidence>
<evidence type="ECO:0000256" key="8">
    <source>
        <dbReference type="SAM" id="Phobius"/>
    </source>
</evidence>
<dbReference type="Pfam" id="PF00512">
    <property type="entry name" value="HisKA"/>
    <property type="match status" value="1"/>
</dbReference>
<keyword evidence="6 11" id="KW-0418">Kinase</keyword>
<dbReference type="SMART" id="SM00387">
    <property type="entry name" value="HATPase_c"/>
    <property type="match status" value="1"/>
</dbReference>
<dbReference type="InterPro" id="IPR050351">
    <property type="entry name" value="BphY/WalK/GraS-like"/>
</dbReference>
<dbReference type="GO" id="GO:0004721">
    <property type="term" value="F:phosphoprotein phosphatase activity"/>
    <property type="evidence" value="ECO:0007669"/>
    <property type="project" value="TreeGrafter"/>
</dbReference>
<feature type="domain" description="HAMP" evidence="10">
    <location>
        <begin position="199"/>
        <end position="251"/>
    </location>
</feature>
<dbReference type="GO" id="GO:0016036">
    <property type="term" value="P:cellular response to phosphate starvation"/>
    <property type="evidence" value="ECO:0007669"/>
    <property type="project" value="TreeGrafter"/>
</dbReference>
<dbReference type="InterPro" id="IPR003660">
    <property type="entry name" value="HAMP_dom"/>
</dbReference>
<dbReference type="CDD" id="cd06225">
    <property type="entry name" value="HAMP"/>
    <property type="match status" value="1"/>
</dbReference>
<name>D7DQC0_METV0</name>
<dbReference type="PROSITE" id="PS50109">
    <property type="entry name" value="HIS_KIN"/>
    <property type="match status" value="1"/>
</dbReference>
<evidence type="ECO:0000313" key="12">
    <source>
        <dbReference type="Proteomes" id="UP000000383"/>
    </source>
</evidence>
<accession>D7DQC0</accession>
<keyword evidence="7" id="KW-0902">Two-component regulatory system</keyword>
<sequence length="477" mass="53350" precursor="true">MRFQYPSSFLKLLLVGFAFAIVPLLWVFANANIAFDHLAKQSQITISNAVVTTRSGRVLQEQLSLMERSSKQYFVLQDNVLFNNYNQAHVKFNDAISQLEALANSPSQHKNLQLLSAKTSQLHEAILSSKPMNGPDLSFLNSFSQITQLVETIVQENNLAIDAASSQLTLTVQQTQKKLFLQSLVLIPLALLVAGAITYLLAKPIRRMDAAIRHLGKGEYEQPIVIDGPGDLRILGQRLDWLRTELKEVNEQKQQFLRHVSHELKTPLTAIREATELLYDGIGGALTAQQSEITLILRENSIRLQRMIENLLNYTRMESIEAELTLVQLNLSEVINKVINAHALSIRNKELAVETHYNVETVVADEEKLTIILDNLISNAVKYTPQQGLISVQTRFEKETWIIDVKDNGPGLAELDQAQLFDPFYRGNTLHKSLIGGSGLGLTIAKDLVNAHQGVIKLAESNQGAHFIVSIPQLEIR</sequence>
<keyword evidence="8" id="KW-0812">Transmembrane</keyword>